<evidence type="ECO:0000313" key="2">
    <source>
        <dbReference type="Proteomes" id="UP000198878"/>
    </source>
</evidence>
<dbReference type="RefSeq" id="WP_086677798.1">
    <property type="nucleotide sequence ID" value="NZ_FNUJ01000001.1"/>
</dbReference>
<dbReference type="OrthoDB" id="4144896at2"/>
<gene>
    <name evidence="1" type="ORF">SAMN05421837_1011006</name>
</gene>
<dbReference type="EMBL" id="FNUJ01000001">
    <property type="protein sequence ID" value="SEF21686.1"/>
    <property type="molecule type" value="Genomic_DNA"/>
</dbReference>
<dbReference type="AlphaFoldDB" id="A0A1H5Q6H8"/>
<organism evidence="1 2">
    <name type="scientific">Amycolatopsis pretoriensis</name>
    <dbReference type="NCBI Taxonomy" id="218821"/>
    <lineage>
        <taxon>Bacteria</taxon>
        <taxon>Bacillati</taxon>
        <taxon>Actinomycetota</taxon>
        <taxon>Actinomycetes</taxon>
        <taxon>Pseudonocardiales</taxon>
        <taxon>Pseudonocardiaceae</taxon>
        <taxon>Amycolatopsis</taxon>
    </lineage>
</organism>
<protein>
    <recommendedName>
        <fullName evidence="3">IrrE N-terminal-like domain-containing protein</fullName>
    </recommendedName>
</protein>
<evidence type="ECO:0000313" key="1">
    <source>
        <dbReference type="EMBL" id="SEF21686.1"/>
    </source>
</evidence>
<reference evidence="2" key="1">
    <citation type="submission" date="2016-10" db="EMBL/GenBank/DDBJ databases">
        <authorList>
            <person name="Varghese N."/>
            <person name="Submissions S."/>
        </authorList>
    </citation>
    <scope>NUCLEOTIDE SEQUENCE [LARGE SCALE GENOMIC DNA]</scope>
    <source>
        <strain evidence="2">DSM 44654</strain>
    </source>
</reference>
<dbReference type="STRING" id="218821.SAMN05421837_1011006"/>
<dbReference type="Proteomes" id="UP000198878">
    <property type="component" value="Unassembled WGS sequence"/>
</dbReference>
<keyword evidence="2" id="KW-1185">Reference proteome</keyword>
<evidence type="ECO:0008006" key="3">
    <source>
        <dbReference type="Google" id="ProtNLM"/>
    </source>
</evidence>
<accession>A0A1H5Q6H8</accession>
<proteinExistence type="predicted"/>
<sequence length="196" mass="21205">MTSSVIAPRCTRLAPGDRGGPIDERGLTVLRAGARERVRTLLTAVPVPRPWSMNAWVDRLETWRGREIDLVPVEYRPGRPSGAWQARPGYDLIAYVEHTSALHQDHIIAHELAHMLCAHTGTCQMSESEAARLAPDLAPQALSHLLTRVTTGTDEYEAELIAVLVLSAATSEPPAVQPGASGRAAEQARRLAALLG</sequence>
<name>A0A1H5Q6H8_9PSEU</name>